<feature type="region of interest" description="Disordered" evidence="1">
    <location>
        <begin position="278"/>
        <end position="300"/>
    </location>
</feature>
<evidence type="ECO:0000256" key="1">
    <source>
        <dbReference type="SAM" id="MobiDB-lite"/>
    </source>
</evidence>
<dbReference type="AlphaFoldDB" id="A0A438KEG7"/>
<comment type="caution">
    <text evidence="2">The sequence shown here is derived from an EMBL/GenBank/DDBJ whole genome shotgun (WGS) entry which is preliminary data.</text>
</comment>
<accession>A0A438KEG7</accession>
<proteinExistence type="predicted"/>
<gene>
    <name evidence="2" type="ORF">CK203_005138</name>
</gene>
<evidence type="ECO:0000313" key="3">
    <source>
        <dbReference type="Proteomes" id="UP000288805"/>
    </source>
</evidence>
<name>A0A438KEG7_VITVI</name>
<dbReference type="PANTHER" id="PTHR35099:SF2">
    <property type="entry name" value="OS02G0182700 PROTEIN"/>
    <property type="match status" value="1"/>
</dbReference>
<evidence type="ECO:0000313" key="2">
    <source>
        <dbReference type="EMBL" id="RVX19598.1"/>
    </source>
</evidence>
<sequence>MPLRSGGNYSHVRSDLFTFSSRLFSGYLSFLLACHQEELFIKLTKTPFRGPLKYHWSQELLKGQFWQVGKKMLTGRSHLPRVRTPEASHGRSLFPRRGLRFVRWSIVSGGWEQLSAMTRVYEGIVTYLDDPIIIHRQFRKGLNFGLRWEALITRDSGDNHRHHSSMLGAWRDLSPYSNHSYDWQSDGRGLMGEGGVSCDVTALSETTNTNTKRSRRKKTFAELKEEEILLLKERTYLKKELATLRVTFKEQRATNESLKRMKIDFHLNLVKGTGAAATDEAKEAIPREEPHKMEGPSEDHAPSIVPVQALSNDLLQSESCQVKMNDAPRDNVFMLPDLNMMAMEDDIGSETLYGMI</sequence>
<dbReference type="Proteomes" id="UP000288805">
    <property type="component" value="Unassembled WGS sequence"/>
</dbReference>
<dbReference type="PROSITE" id="PS51257">
    <property type="entry name" value="PROKAR_LIPOPROTEIN"/>
    <property type="match status" value="1"/>
</dbReference>
<reference evidence="2 3" key="1">
    <citation type="journal article" date="2018" name="PLoS Genet.">
        <title>Population sequencing reveals clonal diversity and ancestral inbreeding in the grapevine cultivar Chardonnay.</title>
        <authorList>
            <person name="Roach M.J."/>
            <person name="Johnson D.L."/>
            <person name="Bohlmann J."/>
            <person name="van Vuuren H.J."/>
            <person name="Jones S.J."/>
            <person name="Pretorius I.S."/>
            <person name="Schmidt S.A."/>
            <person name="Borneman A.R."/>
        </authorList>
    </citation>
    <scope>NUCLEOTIDE SEQUENCE [LARGE SCALE GENOMIC DNA]</scope>
    <source>
        <strain evidence="3">cv. Chardonnay</strain>
        <tissue evidence="2">Leaf</tissue>
    </source>
</reference>
<organism evidence="2 3">
    <name type="scientific">Vitis vinifera</name>
    <name type="common">Grape</name>
    <dbReference type="NCBI Taxonomy" id="29760"/>
    <lineage>
        <taxon>Eukaryota</taxon>
        <taxon>Viridiplantae</taxon>
        <taxon>Streptophyta</taxon>
        <taxon>Embryophyta</taxon>
        <taxon>Tracheophyta</taxon>
        <taxon>Spermatophyta</taxon>
        <taxon>Magnoliopsida</taxon>
        <taxon>eudicotyledons</taxon>
        <taxon>Gunneridae</taxon>
        <taxon>Pentapetalae</taxon>
        <taxon>rosids</taxon>
        <taxon>Vitales</taxon>
        <taxon>Vitaceae</taxon>
        <taxon>Viteae</taxon>
        <taxon>Vitis</taxon>
    </lineage>
</organism>
<dbReference type="EMBL" id="QGNW01000008">
    <property type="protein sequence ID" value="RVX19598.1"/>
    <property type="molecule type" value="Genomic_DNA"/>
</dbReference>
<feature type="compositionally biased region" description="Basic and acidic residues" evidence="1">
    <location>
        <begin position="279"/>
        <end position="300"/>
    </location>
</feature>
<protein>
    <submittedName>
        <fullName evidence="2">Uncharacterized protein</fullName>
    </submittedName>
</protein>
<dbReference type="PANTHER" id="PTHR35099">
    <property type="entry name" value="OS02G0182700 PROTEIN"/>
    <property type="match status" value="1"/>
</dbReference>